<reference evidence="2" key="1">
    <citation type="journal article" date="2019" name="Int. J. Syst. Evol. Microbiol.">
        <title>The Global Catalogue of Microorganisms (GCM) 10K type strain sequencing project: providing services to taxonomists for standard genome sequencing and annotation.</title>
        <authorList>
            <consortium name="The Broad Institute Genomics Platform"/>
            <consortium name="The Broad Institute Genome Sequencing Center for Infectious Disease"/>
            <person name="Wu L."/>
            <person name="Ma J."/>
        </authorList>
    </citation>
    <scope>NUCLEOTIDE SEQUENCE [LARGE SCALE GENOMIC DNA]</scope>
    <source>
        <strain evidence="2">JCM 4788</strain>
    </source>
</reference>
<comment type="caution">
    <text evidence="1">The sequence shown here is derived from an EMBL/GenBank/DDBJ whole genome shotgun (WGS) entry which is preliminary data.</text>
</comment>
<protein>
    <submittedName>
        <fullName evidence="1">Uncharacterized protein</fullName>
    </submittedName>
</protein>
<sequence length="97" mass="11104">MPAPVTPPLTGSPYTNCVRNKPIPPDHLARYVVPADTRPLVPEFVAEWVRQQEEREEEERREDERRVQRGLAAVAASMGYDYPNPERHDVRRVAVTA</sequence>
<organism evidence="1 2">
    <name type="scientific">Streptomyces luteireticuli</name>
    <dbReference type="NCBI Taxonomy" id="173858"/>
    <lineage>
        <taxon>Bacteria</taxon>
        <taxon>Bacillati</taxon>
        <taxon>Actinomycetota</taxon>
        <taxon>Actinomycetes</taxon>
        <taxon>Kitasatosporales</taxon>
        <taxon>Streptomycetaceae</taxon>
        <taxon>Streptomyces</taxon>
    </lineage>
</organism>
<gene>
    <name evidence="1" type="ORF">GCM10010357_61060</name>
</gene>
<dbReference type="EMBL" id="BAAABX010000065">
    <property type="protein sequence ID" value="GAA0431190.1"/>
    <property type="molecule type" value="Genomic_DNA"/>
</dbReference>
<evidence type="ECO:0000313" key="2">
    <source>
        <dbReference type="Proteomes" id="UP001500879"/>
    </source>
</evidence>
<proteinExistence type="predicted"/>
<accession>A0ABP3IXA5</accession>
<name>A0ABP3IXA5_9ACTN</name>
<keyword evidence="2" id="KW-1185">Reference proteome</keyword>
<dbReference type="Proteomes" id="UP001500879">
    <property type="component" value="Unassembled WGS sequence"/>
</dbReference>
<evidence type="ECO:0000313" key="1">
    <source>
        <dbReference type="EMBL" id="GAA0431190.1"/>
    </source>
</evidence>